<reference evidence="2 3" key="1">
    <citation type="submission" date="2019-04" db="EMBL/GenBank/DDBJ databases">
        <title>Herbidospora sp. NEAU-GS14.nov., a novel actinomycete isolated from soil.</title>
        <authorList>
            <person name="Han L."/>
        </authorList>
    </citation>
    <scope>NUCLEOTIDE SEQUENCE [LARGE SCALE GENOMIC DNA]</scope>
    <source>
        <strain evidence="2 3">NEAU-GS14</strain>
    </source>
</reference>
<dbReference type="AlphaFoldDB" id="A0A4U3MR49"/>
<organism evidence="2 3">
    <name type="scientific">Herbidospora galbida</name>
    <dbReference type="NCBI Taxonomy" id="2575442"/>
    <lineage>
        <taxon>Bacteria</taxon>
        <taxon>Bacillati</taxon>
        <taxon>Actinomycetota</taxon>
        <taxon>Actinomycetes</taxon>
        <taxon>Streptosporangiales</taxon>
        <taxon>Streptosporangiaceae</taxon>
        <taxon>Herbidospora</taxon>
    </lineage>
</organism>
<protein>
    <recommendedName>
        <fullName evidence="4">IPT/TIG domain-containing protein</fullName>
    </recommendedName>
</protein>
<sequence length="624" mass="66150">MMNAVGHDGGPEPDKLWPWLRGVASNKVLEAYRQRPAPIDPPEEWADADYDRVDEARRLGEFLRLLDIVASGLTERQRRIYQLTVREGLRGQALADALATGRDEASRLNNEVRRVVADGFGAFVLADYTQFLWRAGRSGETCQGLLKIMREWNRQHGLWTAKTFPLTLRHQVSQHVRGCPACLGEHQRRVRPYVPGLIPVLLLPALVDRMAEEFAKVSAEQDTEQGAEQGWSERARRNVERDVTAPMPSPARPAQRPAPRRNGRRPRRAGPKVGNGLVAGLVLALLAGVGYVWAESGSPTDPPPGASQTIPAVLTSPTERTTDRPAPTRSPASPPGATPGASSLGNAAGPTPGTPPTVPAMTFSSGILAREEAYLATLTGFGANELIDITGDPSPTQTRARADANGAATIALTVGPSADAKEYLIIATGRQTKISATEAVTVIAPKLMVSAPEVAQGESATIEGTGFPYNTEITLRVSPGEVSLTAVTDCCAGTFTVPLPPLTTPGPYTIQAEGFTAQAEVSVRAPLCRLGLTMTHRIETSPPAPGFGGTEKRIDVLSATGLPAGATATFTREENGGRASIGTKVADQNGAAMIDTQVDTGVFHVSAPGCEDGTHDAGRGPIIR</sequence>
<feature type="compositionally biased region" description="Low complexity" evidence="1">
    <location>
        <begin position="338"/>
        <end position="351"/>
    </location>
</feature>
<dbReference type="OrthoDB" id="5518337at2"/>
<comment type="caution">
    <text evidence="2">The sequence shown here is derived from an EMBL/GenBank/DDBJ whole genome shotgun (WGS) entry which is preliminary data.</text>
</comment>
<evidence type="ECO:0000256" key="1">
    <source>
        <dbReference type="SAM" id="MobiDB-lite"/>
    </source>
</evidence>
<feature type="compositionally biased region" description="Basic and acidic residues" evidence="1">
    <location>
        <begin position="231"/>
        <end position="243"/>
    </location>
</feature>
<keyword evidence="3" id="KW-1185">Reference proteome</keyword>
<evidence type="ECO:0008006" key="4">
    <source>
        <dbReference type="Google" id="ProtNLM"/>
    </source>
</evidence>
<feature type="region of interest" description="Disordered" evidence="1">
    <location>
        <begin position="218"/>
        <end position="274"/>
    </location>
</feature>
<proteinExistence type="predicted"/>
<accession>A0A4U3MR49</accession>
<evidence type="ECO:0000313" key="3">
    <source>
        <dbReference type="Proteomes" id="UP000308705"/>
    </source>
</evidence>
<feature type="compositionally biased region" description="Basic residues" evidence="1">
    <location>
        <begin position="258"/>
        <end position="270"/>
    </location>
</feature>
<feature type="region of interest" description="Disordered" evidence="1">
    <location>
        <begin position="296"/>
        <end position="359"/>
    </location>
</feature>
<name>A0A4U3MR49_9ACTN</name>
<gene>
    <name evidence="2" type="ORF">FDA94_02550</name>
</gene>
<dbReference type="EMBL" id="SZQA01000001">
    <property type="protein sequence ID" value="TKK91670.1"/>
    <property type="molecule type" value="Genomic_DNA"/>
</dbReference>
<dbReference type="Proteomes" id="UP000308705">
    <property type="component" value="Unassembled WGS sequence"/>
</dbReference>
<feature type="compositionally biased region" description="Polar residues" evidence="1">
    <location>
        <begin position="306"/>
        <end position="319"/>
    </location>
</feature>
<evidence type="ECO:0000313" key="2">
    <source>
        <dbReference type="EMBL" id="TKK91670.1"/>
    </source>
</evidence>